<dbReference type="PANTHER" id="PTHR47245">
    <property type="entry name" value="PEPTIDYLPROLYL ISOMERASE"/>
    <property type="match status" value="1"/>
</dbReference>
<dbReference type="Proteomes" id="UP000239898">
    <property type="component" value="Unassembled WGS sequence"/>
</dbReference>
<proteinExistence type="inferred from homology"/>
<evidence type="ECO:0000313" key="6">
    <source>
        <dbReference type="Proteomes" id="UP000239898"/>
    </source>
</evidence>
<protein>
    <recommendedName>
        <fullName evidence="4">PpiC domain-containing protein</fullName>
    </recommendedName>
</protein>
<feature type="signal peptide" evidence="3">
    <location>
        <begin position="1"/>
        <end position="28"/>
    </location>
</feature>
<reference evidence="5 6" key="1">
    <citation type="submission" date="2016-08" db="EMBL/GenBank/DDBJ databases">
        <title>Evolution of the type three secretion system and type three effector repertoires in Xanthomonas.</title>
        <authorList>
            <person name="Merda D."/>
            <person name="Briand M."/>
            <person name="Bosis E."/>
            <person name="Rousseau C."/>
            <person name="Portier P."/>
            <person name="Jacques M.-A."/>
            <person name="Fischer-Le Saux M."/>
        </authorList>
    </citation>
    <scope>NUCLEOTIDE SEQUENCE [LARGE SCALE GENOMIC DNA]</scope>
    <source>
        <strain evidence="5 6">CFBP 4691</strain>
    </source>
</reference>
<keyword evidence="3" id="KW-0732">Signal</keyword>
<dbReference type="PANTHER" id="PTHR47245:SF3">
    <property type="entry name" value="PEPTIDYL-PROLYL CIS-TRANS ISOMERASE, PPIC-TYPE-RELATED"/>
    <property type="match status" value="1"/>
</dbReference>
<feature type="domain" description="PpiC" evidence="4">
    <location>
        <begin position="149"/>
        <end position="253"/>
    </location>
</feature>
<dbReference type="InterPro" id="IPR000297">
    <property type="entry name" value="PPIase_PpiC"/>
</dbReference>
<dbReference type="PROSITE" id="PS01096">
    <property type="entry name" value="PPIC_PPIASE_1"/>
    <property type="match status" value="1"/>
</dbReference>
<dbReference type="GO" id="GO:0003755">
    <property type="term" value="F:peptidyl-prolyl cis-trans isomerase activity"/>
    <property type="evidence" value="ECO:0007669"/>
    <property type="project" value="UniProtKB-KW"/>
</dbReference>
<accession>A0A2S6ZBD9</accession>
<dbReference type="RefSeq" id="WP_128421632.1">
    <property type="nucleotide sequence ID" value="NZ_CP049017.1"/>
</dbReference>
<evidence type="ECO:0000256" key="2">
    <source>
        <dbReference type="PROSITE-ProRule" id="PRU00278"/>
    </source>
</evidence>
<dbReference type="OrthoDB" id="14196at2"/>
<dbReference type="EMBL" id="MIGX01000137">
    <property type="protein sequence ID" value="PPT81825.1"/>
    <property type="molecule type" value="Genomic_DNA"/>
</dbReference>
<evidence type="ECO:0000256" key="1">
    <source>
        <dbReference type="ARBA" id="ARBA00007656"/>
    </source>
</evidence>
<dbReference type="PROSITE" id="PS50198">
    <property type="entry name" value="PPIC_PPIASE_2"/>
    <property type="match status" value="1"/>
</dbReference>
<dbReference type="Gene3D" id="3.10.50.40">
    <property type="match status" value="1"/>
</dbReference>
<dbReference type="InterPro" id="IPR050245">
    <property type="entry name" value="PrsA_foldase"/>
</dbReference>
<dbReference type="Pfam" id="PF00639">
    <property type="entry name" value="Rotamase"/>
    <property type="match status" value="1"/>
</dbReference>
<comment type="similarity">
    <text evidence="1">Belongs to the PpiC/parvulin rotamase family.</text>
</comment>
<dbReference type="AlphaFoldDB" id="A0A2S6ZBD9"/>
<evidence type="ECO:0000313" key="5">
    <source>
        <dbReference type="EMBL" id="PPT81825.1"/>
    </source>
</evidence>
<evidence type="ECO:0000256" key="3">
    <source>
        <dbReference type="SAM" id="SignalP"/>
    </source>
</evidence>
<dbReference type="InterPro" id="IPR023058">
    <property type="entry name" value="PPIase_PpiC_CS"/>
</dbReference>
<feature type="chain" id="PRO_5015505609" description="PpiC domain-containing protein" evidence="3">
    <location>
        <begin position="29"/>
        <end position="284"/>
    </location>
</feature>
<evidence type="ECO:0000259" key="4">
    <source>
        <dbReference type="PROSITE" id="PS50198"/>
    </source>
</evidence>
<keyword evidence="2" id="KW-0697">Rotamase</keyword>
<organism evidence="5 6">
    <name type="scientific">Xanthomonas theicola</name>
    <dbReference type="NCBI Taxonomy" id="56464"/>
    <lineage>
        <taxon>Bacteria</taxon>
        <taxon>Pseudomonadati</taxon>
        <taxon>Pseudomonadota</taxon>
        <taxon>Gammaproteobacteria</taxon>
        <taxon>Lysobacterales</taxon>
        <taxon>Lysobacteraceae</taxon>
        <taxon>Xanthomonas</taxon>
    </lineage>
</organism>
<sequence length="284" mass="30760">MDFRRLRMTAARLMASIMIMGSAFQGTAAPAAVPPPIPASASKAEGERYLDSAIGRMLRIGTNLSWLLRPSDPEMAVPSAAQMIEIHRIRNLASIAEKRGLDHSGAAQDAISAVRAVILAEIAWESIMRDATVTDDDIARYGAAHPGIFDQYAIRHIFVASGQIDAETKRSESDASRRAMEIKRKIDSGADFSALAKTHSDDAATASEGGLLSPVLGSNIADTFFPLLAQLPEGGTAGPVQGQSGYHVLRLDRRITPDKDVYRRQARDAIIVERRDMLIQQALK</sequence>
<comment type="caution">
    <text evidence="5">The sequence shown here is derived from an EMBL/GenBank/DDBJ whole genome shotgun (WGS) entry which is preliminary data.</text>
</comment>
<keyword evidence="2" id="KW-0413">Isomerase</keyword>
<dbReference type="InterPro" id="IPR046357">
    <property type="entry name" value="PPIase_dom_sf"/>
</dbReference>
<name>A0A2S6ZBD9_9XANT</name>
<dbReference type="SUPFAM" id="SSF54534">
    <property type="entry name" value="FKBP-like"/>
    <property type="match status" value="1"/>
</dbReference>
<keyword evidence="6" id="KW-1185">Reference proteome</keyword>
<gene>
    <name evidence="5" type="ORF">XthCFBP4691_17840</name>
</gene>